<dbReference type="AlphaFoldDB" id="A0A1E3HWQ5"/>
<dbReference type="RefSeq" id="XP_018995334.1">
    <property type="nucleotide sequence ID" value="XM_019136665.1"/>
</dbReference>
<organism evidence="1 2">
    <name type="scientific">Cryptococcus amylolentus CBS 6039</name>
    <dbReference type="NCBI Taxonomy" id="1295533"/>
    <lineage>
        <taxon>Eukaryota</taxon>
        <taxon>Fungi</taxon>
        <taxon>Dikarya</taxon>
        <taxon>Basidiomycota</taxon>
        <taxon>Agaricomycotina</taxon>
        <taxon>Tremellomycetes</taxon>
        <taxon>Tremellales</taxon>
        <taxon>Cryptococcaceae</taxon>
        <taxon>Cryptococcus</taxon>
    </lineage>
</organism>
<protein>
    <submittedName>
        <fullName evidence="1">Uncharacterized protein</fullName>
    </submittedName>
</protein>
<accession>A0A1E3HWQ5</accession>
<sequence length="151" mass="16394">MRSSFFGSTDGAPMSSHLSCPVGTAILMTTAPSLPILLVHLTIPSGGAWIRLLGEGLPVEGSMSSSIFARERDVWARSRRLMVSSCTYSLAGGRGYMYTSRILVHLGAFVRSGDAVFSTPLPFSRSFLARSTVERALTGLAYRQYTAYMQM</sequence>
<dbReference type="GeneID" id="30154229"/>
<comment type="caution">
    <text evidence="1">The sequence shown here is derived from an EMBL/GenBank/DDBJ whole genome shotgun (WGS) entry which is preliminary data.</text>
</comment>
<reference evidence="1 2" key="1">
    <citation type="submission" date="2016-06" db="EMBL/GenBank/DDBJ databases">
        <title>Evolution of pathogenesis and genome organization in the Tremellales.</title>
        <authorList>
            <person name="Cuomo C."/>
            <person name="Litvintseva A."/>
            <person name="Heitman J."/>
            <person name="Chen Y."/>
            <person name="Sun S."/>
            <person name="Springer D."/>
            <person name="Dromer F."/>
            <person name="Young S."/>
            <person name="Zeng Q."/>
            <person name="Chapman S."/>
            <person name="Gujja S."/>
            <person name="Saif S."/>
            <person name="Birren B."/>
        </authorList>
    </citation>
    <scope>NUCLEOTIDE SEQUENCE [LARGE SCALE GENOMIC DNA]</scope>
    <source>
        <strain evidence="1 2">CBS 6039</strain>
    </source>
</reference>
<evidence type="ECO:0000313" key="2">
    <source>
        <dbReference type="Proteomes" id="UP000094065"/>
    </source>
</evidence>
<keyword evidence="2" id="KW-1185">Reference proteome</keyword>
<name>A0A1E3HWQ5_9TREE</name>
<proteinExistence type="predicted"/>
<gene>
    <name evidence="1" type="ORF">L202_02920</name>
</gene>
<dbReference type="Proteomes" id="UP000094065">
    <property type="component" value="Unassembled WGS sequence"/>
</dbReference>
<evidence type="ECO:0000313" key="1">
    <source>
        <dbReference type="EMBL" id="ODN80768.1"/>
    </source>
</evidence>
<dbReference type="EMBL" id="AWGJ01000004">
    <property type="protein sequence ID" value="ODN80768.1"/>
    <property type="molecule type" value="Genomic_DNA"/>
</dbReference>